<dbReference type="PANTHER" id="PTHR43329">
    <property type="entry name" value="EPOXIDE HYDROLASE"/>
    <property type="match status" value="1"/>
</dbReference>
<accession>A0A9P3UVI0</accession>
<dbReference type="Gene3D" id="3.40.50.1820">
    <property type="entry name" value="alpha/beta hydrolase"/>
    <property type="match status" value="1"/>
</dbReference>
<protein>
    <submittedName>
        <fullName evidence="4">Epoxide hydrolase</fullName>
    </submittedName>
</protein>
<gene>
    <name evidence="4" type="ORF">LshimejAT787_1601010</name>
</gene>
<organism evidence="4 5">
    <name type="scientific">Lyophyllum shimeji</name>
    <name type="common">Hon-shimeji</name>
    <name type="synonym">Tricholoma shimeji</name>
    <dbReference type="NCBI Taxonomy" id="47721"/>
    <lineage>
        <taxon>Eukaryota</taxon>
        <taxon>Fungi</taxon>
        <taxon>Dikarya</taxon>
        <taxon>Basidiomycota</taxon>
        <taxon>Agaricomycotina</taxon>
        <taxon>Agaricomycetes</taxon>
        <taxon>Agaricomycetidae</taxon>
        <taxon>Agaricales</taxon>
        <taxon>Tricholomatineae</taxon>
        <taxon>Lyophyllaceae</taxon>
        <taxon>Lyophyllum</taxon>
    </lineage>
</organism>
<dbReference type="PRINTS" id="PR00412">
    <property type="entry name" value="EPOXHYDRLASE"/>
</dbReference>
<name>A0A9P3UVI0_LYOSH</name>
<evidence type="ECO:0000256" key="1">
    <source>
        <dbReference type="ARBA" id="ARBA00022801"/>
    </source>
</evidence>
<dbReference type="AlphaFoldDB" id="A0A9P3UVI0"/>
<evidence type="ECO:0000313" key="5">
    <source>
        <dbReference type="Proteomes" id="UP001063166"/>
    </source>
</evidence>
<dbReference type="SUPFAM" id="SSF53474">
    <property type="entry name" value="alpha/beta-Hydrolases"/>
    <property type="match status" value="1"/>
</dbReference>
<feature type="domain" description="AB hydrolase-1" evidence="3">
    <location>
        <begin position="29"/>
        <end position="130"/>
    </location>
</feature>
<evidence type="ECO:0000259" key="3">
    <source>
        <dbReference type="Pfam" id="PF00561"/>
    </source>
</evidence>
<proteinExistence type="inferred from homology"/>
<dbReference type="OrthoDB" id="408373at2759"/>
<comment type="similarity">
    <text evidence="2">Belongs to the AB hydrolase superfamily. Epoxide hydrolase family.</text>
</comment>
<evidence type="ECO:0000313" key="4">
    <source>
        <dbReference type="EMBL" id="GLB44171.1"/>
    </source>
</evidence>
<keyword evidence="5" id="KW-1185">Reference proteome</keyword>
<dbReference type="InterPro" id="IPR029058">
    <property type="entry name" value="AB_hydrolase_fold"/>
</dbReference>
<dbReference type="GO" id="GO:0016787">
    <property type="term" value="F:hydrolase activity"/>
    <property type="evidence" value="ECO:0007669"/>
    <property type="project" value="UniProtKB-KW"/>
</dbReference>
<comment type="caution">
    <text evidence="4">The sequence shown here is derived from an EMBL/GenBank/DDBJ whole genome shotgun (WGS) entry which is preliminary data.</text>
</comment>
<dbReference type="InterPro" id="IPR000073">
    <property type="entry name" value="AB_hydrolase_1"/>
</dbReference>
<evidence type="ECO:0000256" key="2">
    <source>
        <dbReference type="ARBA" id="ARBA00038334"/>
    </source>
</evidence>
<dbReference type="Pfam" id="PF00561">
    <property type="entry name" value="Abhydrolase_1"/>
    <property type="match status" value="1"/>
</dbReference>
<reference evidence="4" key="1">
    <citation type="submission" date="2022-07" db="EMBL/GenBank/DDBJ databases">
        <title>The genome of Lyophyllum shimeji provides insight into the initial evolution of ectomycorrhizal fungal genome.</title>
        <authorList>
            <person name="Kobayashi Y."/>
            <person name="Shibata T."/>
            <person name="Hirakawa H."/>
            <person name="Shigenobu S."/>
            <person name="Nishiyama T."/>
            <person name="Yamada A."/>
            <person name="Hasebe M."/>
            <person name="Kawaguchi M."/>
        </authorList>
    </citation>
    <scope>NUCLEOTIDE SEQUENCE</scope>
    <source>
        <strain evidence="4">AT787</strain>
    </source>
</reference>
<sequence length="385" mass="43523">MDDSLYKSVTTRRGIKYSYYFSPPTAGKPVLLLLHGFPCTSYDWRYQVSFFKAQGYGLIVPDMLGYGRTDKPTDPAQYVQRLISQDIIDILDAENVQKAIAIGHDWGCATASRLVNCHSDRFIAFAFLAVGYVAPGTGANFEDLLAQSKQLGGSELFGYWSFFSEKDCHKTIEKNFDSFYSMLLADDAELWKSHVSPLGALKAWVEADKRTAFVAYVPEEEVENQKQRLLEGGLEAPLCWYKVNVVGLEPEDQKGIPKEKHLVHQPVFFGATLRDCVCPPEFGKMLAAKYCIGQVNYEHISSISLAADYGRVIHQPTSTVKFALTKFDRWHFRESVLASRLADRFIAFTFLAIKSFATPCFSKWDIRLSSDILRMLYILFTHLGS</sequence>
<dbReference type="InterPro" id="IPR000639">
    <property type="entry name" value="Epox_hydrolase-like"/>
</dbReference>
<dbReference type="EMBL" id="BRPK01000016">
    <property type="protein sequence ID" value="GLB44171.1"/>
    <property type="molecule type" value="Genomic_DNA"/>
</dbReference>
<keyword evidence="1 4" id="KW-0378">Hydrolase</keyword>
<dbReference type="Proteomes" id="UP001063166">
    <property type="component" value="Unassembled WGS sequence"/>
</dbReference>